<keyword evidence="1" id="KW-0175">Coiled coil</keyword>
<feature type="compositionally biased region" description="Acidic residues" evidence="2">
    <location>
        <begin position="846"/>
        <end position="855"/>
    </location>
</feature>
<evidence type="ECO:0000256" key="1">
    <source>
        <dbReference type="SAM" id="Coils"/>
    </source>
</evidence>
<name>A0AAD7GJA4_MYCRO</name>
<feature type="compositionally biased region" description="Low complexity" evidence="2">
    <location>
        <begin position="720"/>
        <end position="736"/>
    </location>
</feature>
<proteinExistence type="predicted"/>
<feature type="compositionally biased region" description="Low complexity" evidence="2">
    <location>
        <begin position="173"/>
        <end position="195"/>
    </location>
</feature>
<keyword evidence="5" id="KW-1185">Reference proteome</keyword>
<feature type="region of interest" description="Disordered" evidence="2">
    <location>
        <begin position="169"/>
        <end position="195"/>
    </location>
</feature>
<gene>
    <name evidence="4" type="ORF">B0H17DRAFT_1130259</name>
</gene>
<feature type="coiled-coil region" evidence="1">
    <location>
        <begin position="480"/>
        <end position="507"/>
    </location>
</feature>
<dbReference type="InterPro" id="IPR046496">
    <property type="entry name" value="DUF6589"/>
</dbReference>
<evidence type="ECO:0000259" key="3">
    <source>
        <dbReference type="Pfam" id="PF20231"/>
    </source>
</evidence>
<reference evidence="4" key="1">
    <citation type="submission" date="2023-03" db="EMBL/GenBank/DDBJ databases">
        <title>Massive genome expansion in bonnet fungi (Mycena s.s.) driven by repeated elements and novel gene families across ecological guilds.</title>
        <authorList>
            <consortium name="Lawrence Berkeley National Laboratory"/>
            <person name="Harder C.B."/>
            <person name="Miyauchi S."/>
            <person name="Viragh M."/>
            <person name="Kuo A."/>
            <person name="Thoen E."/>
            <person name="Andreopoulos B."/>
            <person name="Lu D."/>
            <person name="Skrede I."/>
            <person name="Drula E."/>
            <person name="Henrissat B."/>
            <person name="Morin E."/>
            <person name="Kohler A."/>
            <person name="Barry K."/>
            <person name="LaButti K."/>
            <person name="Morin E."/>
            <person name="Salamov A."/>
            <person name="Lipzen A."/>
            <person name="Mereny Z."/>
            <person name="Hegedus B."/>
            <person name="Baldrian P."/>
            <person name="Stursova M."/>
            <person name="Weitz H."/>
            <person name="Taylor A."/>
            <person name="Grigoriev I.V."/>
            <person name="Nagy L.G."/>
            <person name="Martin F."/>
            <person name="Kauserud H."/>
        </authorList>
    </citation>
    <scope>NUCLEOTIDE SEQUENCE</scope>
    <source>
        <strain evidence="4">CBHHK067</strain>
    </source>
</reference>
<dbReference type="Proteomes" id="UP001221757">
    <property type="component" value="Unassembled WGS sequence"/>
</dbReference>
<feature type="region of interest" description="Disordered" evidence="2">
    <location>
        <begin position="714"/>
        <end position="737"/>
    </location>
</feature>
<comment type="caution">
    <text evidence="4">The sequence shown here is derived from an EMBL/GenBank/DDBJ whole genome shotgun (WGS) entry which is preliminary data.</text>
</comment>
<evidence type="ECO:0000256" key="2">
    <source>
        <dbReference type="SAM" id="MobiDB-lite"/>
    </source>
</evidence>
<protein>
    <recommendedName>
        <fullName evidence="3">DUF6589 domain-containing protein</fullName>
    </recommendedName>
</protein>
<dbReference type="Pfam" id="PF20231">
    <property type="entry name" value="DUF6589"/>
    <property type="match status" value="1"/>
</dbReference>
<accession>A0AAD7GJA4</accession>
<feature type="region of interest" description="Disordered" evidence="2">
    <location>
        <begin position="796"/>
        <end position="893"/>
    </location>
</feature>
<dbReference type="EMBL" id="JARKIE010000029">
    <property type="protein sequence ID" value="KAJ7697655.1"/>
    <property type="molecule type" value="Genomic_DNA"/>
</dbReference>
<sequence length="1273" mass="142349">MVVSGTRRHVVKANVVKHQMRCRSCGSSNEWLRNSRRRRDTVAKTARNESLSWTGNDGFQPLMVENSFIWLGLTSARAARAQDLNAFRSGNTRLLFSACFQNLPTFITSAGDASSRASTIAGGFILKFDAHNILGSPTMAENPGPEPAVKLVRPYRRLPQLSIPSLESIRAKGTGSTSSSSSTGPNLLSSSSSSPIAARASASTSPILPSPASTSTQISLRASKRSVWKKMDDVLSTYGFESLGEFLSVLFHPRKRGEKDLRTKSHRQTVAAFLKGQTKIAMADIIPLLFNHHKSRPKKTDSDQHSAAFSPYRPLSEIRYARPCLAAWATRTVGDHIYYRVGKLARKNATDSRSRRHLRASTNGRTENSDILEWEDVEFSIEELADLYKAEDEFLWYMTECCTASRKNGKVIVKKTRPHPMIQVGAISSFIASRNRYASGDLALPLGLWLFACQAHVDVKRVFCRFGYSVSDSTARNALNSLTESSLENLRAQVRDAIERGESEQGQVSDNIQRYDVVYEHGLGMDSVLIHGTACTAFTFDDAEPGAFHAADHIARVVEQQRQTMTAESIFSSINWTHINGTTDNHIVRVLVDYTPHLNHLSAQVSERFRTTLAIHRLRPHKKRLQPLSTNAEQQIENKGYQAGFREFDKQMGIEPEKCDNILSWKRGDGATHGTLMRLKRLQVTTENIYESYRNAISTPETWHTKSTNLNSCASNHYGPAASPDPSSLSRSSNAANMKRPADLKKCDFYPTSRSMNLIWEARVLDCWRHNCLPTLDDLLKQASIIRERYASQTAYEQSLDKSEQEDASSRTKFPEGSPWTPPRAPEELAAPSDGVDSEMPGLADIPDEPEEDVSSGDAPSADAPPVADPTNTGAKSNEQKDGPKAHREPPGFDGDRVLSNAILFLMDFGWWVELNYAIPEGDVGRVMEILKVFSPILSNANESDFVRKIFIFTFAGSSNQKYMTYMLDLYALLQFECSPELKLTLLNNWLFNIRGELGNFIEGDLMQEWNNRWLQLVGNRRGGEFDDKFYRKTIAPNVLHFLKMKEDIESAFELKRRSKAHTSPHLRDETKILLKMYKDDELHCFRSGRSMGHAAVNQFDRGYQRLEEDKLEEYLQRNAEYADLLREMEVLRGNLPDNRPLSSANSPTPSSDSDSPTPSSDSNSPAPSSPSSQSARSSRSAGSAASRAAADCVEEWDTVDHSDEPLHSGSDLTVIVDPETGQLNNDWYEPDEFEELLGRLCGPEIQQEAESEDEELESDDQETESEGEEGEI</sequence>
<feature type="compositionally biased region" description="Basic and acidic residues" evidence="2">
    <location>
        <begin position="799"/>
        <end position="814"/>
    </location>
</feature>
<dbReference type="AlphaFoldDB" id="A0AAD7GJA4"/>
<feature type="compositionally biased region" description="Low complexity" evidence="2">
    <location>
        <begin position="856"/>
        <end position="870"/>
    </location>
</feature>
<feature type="compositionally biased region" description="Low complexity" evidence="2">
    <location>
        <begin position="1143"/>
        <end position="1191"/>
    </location>
</feature>
<evidence type="ECO:0000313" key="5">
    <source>
        <dbReference type="Proteomes" id="UP001221757"/>
    </source>
</evidence>
<feature type="compositionally biased region" description="Basic and acidic residues" evidence="2">
    <location>
        <begin position="878"/>
        <end position="893"/>
    </location>
</feature>
<feature type="region of interest" description="Disordered" evidence="2">
    <location>
        <begin position="1135"/>
        <end position="1273"/>
    </location>
</feature>
<feature type="compositionally biased region" description="Acidic residues" evidence="2">
    <location>
        <begin position="1248"/>
        <end position="1273"/>
    </location>
</feature>
<organism evidence="4 5">
    <name type="scientific">Mycena rosella</name>
    <name type="common">Pink bonnet</name>
    <name type="synonym">Agaricus rosellus</name>
    <dbReference type="NCBI Taxonomy" id="1033263"/>
    <lineage>
        <taxon>Eukaryota</taxon>
        <taxon>Fungi</taxon>
        <taxon>Dikarya</taxon>
        <taxon>Basidiomycota</taxon>
        <taxon>Agaricomycotina</taxon>
        <taxon>Agaricomycetes</taxon>
        <taxon>Agaricomycetidae</taxon>
        <taxon>Agaricales</taxon>
        <taxon>Marasmiineae</taxon>
        <taxon>Mycenaceae</taxon>
        <taxon>Mycena</taxon>
    </lineage>
</organism>
<evidence type="ECO:0000313" key="4">
    <source>
        <dbReference type="EMBL" id="KAJ7697655.1"/>
    </source>
</evidence>
<feature type="domain" description="DUF6589" evidence="3">
    <location>
        <begin position="561"/>
        <end position="1062"/>
    </location>
</feature>